<dbReference type="Gene3D" id="3.40.630.30">
    <property type="match status" value="1"/>
</dbReference>
<dbReference type="AlphaFoldDB" id="A0AAD7EWN7"/>
<gene>
    <name evidence="1" type="ORF">DFH08DRAFT_62418</name>
</gene>
<dbReference type="Proteomes" id="UP001218218">
    <property type="component" value="Unassembled WGS sequence"/>
</dbReference>
<sequence>MEPNNTPALPKPINVVTQFAQAMAEKLNAKVAFLRDDAKDIEQCVVMITNTFLEREPVISALLAGSGTSGELNASWRAFCKDVVEEAAKGGLSVVVKVHDEVKAVCIVAPYEAYESVHGPGTVLPGMEPVFDLLGHLGIAYDKHCAASGGKVRIDKTIDLPLAATAQDFQRKNAAEMAMFLGVMKAKAQGFTHCTATVTSNSAEGLAKNGFEVLAEVDYKTYTFQGMKPLEKIPNFKSAKLMYRSLADFDAPSLKTRTAPKL</sequence>
<dbReference type="EMBL" id="JARIHO010000011">
    <property type="protein sequence ID" value="KAJ7353295.1"/>
    <property type="molecule type" value="Genomic_DNA"/>
</dbReference>
<name>A0AAD7EWN7_9AGAR</name>
<accession>A0AAD7EWN7</accession>
<evidence type="ECO:0000313" key="2">
    <source>
        <dbReference type="Proteomes" id="UP001218218"/>
    </source>
</evidence>
<protein>
    <submittedName>
        <fullName evidence="1">Uncharacterized protein</fullName>
    </submittedName>
</protein>
<dbReference type="InterPro" id="IPR016181">
    <property type="entry name" value="Acyl_CoA_acyltransferase"/>
</dbReference>
<reference evidence="1" key="1">
    <citation type="submission" date="2023-03" db="EMBL/GenBank/DDBJ databases">
        <title>Massive genome expansion in bonnet fungi (Mycena s.s.) driven by repeated elements and novel gene families across ecological guilds.</title>
        <authorList>
            <consortium name="Lawrence Berkeley National Laboratory"/>
            <person name="Harder C.B."/>
            <person name="Miyauchi S."/>
            <person name="Viragh M."/>
            <person name="Kuo A."/>
            <person name="Thoen E."/>
            <person name="Andreopoulos B."/>
            <person name="Lu D."/>
            <person name="Skrede I."/>
            <person name="Drula E."/>
            <person name="Henrissat B."/>
            <person name="Morin E."/>
            <person name="Kohler A."/>
            <person name="Barry K."/>
            <person name="LaButti K."/>
            <person name="Morin E."/>
            <person name="Salamov A."/>
            <person name="Lipzen A."/>
            <person name="Mereny Z."/>
            <person name="Hegedus B."/>
            <person name="Baldrian P."/>
            <person name="Stursova M."/>
            <person name="Weitz H."/>
            <person name="Taylor A."/>
            <person name="Grigoriev I.V."/>
            <person name="Nagy L.G."/>
            <person name="Martin F."/>
            <person name="Kauserud H."/>
        </authorList>
    </citation>
    <scope>NUCLEOTIDE SEQUENCE</scope>
    <source>
        <strain evidence="1">CBHHK002</strain>
    </source>
</reference>
<proteinExistence type="predicted"/>
<comment type="caution">
    <text evidence="1">The sequence shown here is derived from an EMBL/GenBank/DDBJ whole genome shotgun (WGS) entry which is preliminary data.</text>
</comment>
<keyword evidence="2" id="KW-1185">Reference proteome</keyword>
<organism evidence="1 2">
    <name type="scientific">Mycena albidolilacea</name>
    <dbReference type="NCBI Taxonomy" id="1033008"/>
    <lineage>
        <taxon>Eukaryota</taxon>
        <taxon>Fungi</taxon>
        <taxon>Dikarya</taxon>
        <taxon>Basidiomycota</taxon>
        <taxon>Agaricomycotina</taxon>
        <taxon>Agaricomycetes</taxon>
        <taxon>Agaricomycetidae</taxon>
        <taxon>Agaricales</taxon>
        <taxon>Marasmiineae</taxon>
        <taxon>Mycenaceae</taxon>
        <taxon>Mycena</taxon>
    </lineage>
</organism>
<evidence type="ECO:0000313" key="1">
    <source>
        <dbReference type="EMBL" id="KAJ7353295.1"/>
    </source>
</evidence>
<dbReference type="SUPFAM" id="SSF55729">
    <property type="entry name" value="Acyl-CoA N-acyltransferases (Nat)"/>
    <property type="match status" value="1"/>
</dbReference>